<evidence type="ECO:0000313" key="2">
    <source>
        <dbReference type="Proteomes" id="UP000192491"/>
    </source>
</evidence>
<comment type="caution">
    <text evidence="1">The sequence shown here is derived from an EMBL/GenBank/DDBJ whole genome shotgun (WGS) entry which is preliminary data.</text>
</comment>
<proteinExistence type="predicted"/>
<dbReference type="Proteomes" id="UP000192491">
    <property type="component" value="Unassembled WGS sequence"/>
</dbReference>
<accession>A0A1Y1Q872</accession>
<evidence type="ECO:0000313" key="1">
    <source>
        <dbReference type="EMBL" id="OQW99209.1"/>
    </source>
</evidence>
<organism evidence="1 2">
    <name type="scientific">Thiothrix lacustris</name>
    <dbReference type="NCBI Taxonomy" id="525917"/>
    <lineage>
        <taxon>Bacteria</taxon>
        <taxon>Pseudomonadati</taxon>
        <taxon>Pseudomonadota</taxon>
        <taxon>Gammaproteobacteria</taxon>
        <taxon>Thiotrichales</taxon>
        <taxon>Thiotrichaceae</taxon>
        <taxon>Thiothrix</taxon>
    </lineage>
</organism>
<dbReference type="AlphaFoldDB" id="A0A1Y1Q872"/>
<protein>
    <submittedName>
        <fullName evidence="1">Uncharacterized protein</fullName>
    </submittedName>
</protein>
<dbReference type="EMBL" id="MTEJ01000708">
    <property type="protein sequence ID" value="OQW99209.1"/>
    <property type="molecule type" value="Genomic_DNA"/>
</dbReference>
<reference evidence="1 2" key="1">
    <citation type="submission" date="2017-01" db="EMBL/GenBank/DDBJ databases">
        <title>Novel large sulfur bacteria in the metagenomes of groundwater-fed chemosynthetic microbial mats in the Lake Huron basin.</title>
        <authorList>
            <person name="Sharrar A.M."/>
            <person name="Flood B.E."/>
            <person name="Bailey J.V."/>
            <person name="Jones D.S."/>
            <person name="Biddanda B."/>
            <person name="Ruberg S.A."/>
            <person name="Marcus D.N."/>
            <person name="Dick G.J."/>
        </authorList>
    </citation>
    <scope>NUCLEOTIDE SEQUENCE [LARGE SCALE GENOMIC DNA]</scope>
    <source>
        <strain evidence="1">A8</strain>
    </source>
</reference>
<name>A0A1Y1Q872_9GAMM</name>
<gene>
    <name evidence="1" type="ORF">BWK73_50855</name>
</gene>
<sequence>MNNRKQNILSNFDALSAEKKQFVMLAMSCVMKSDVKPLKTLLAQFSDNAEMVAVLNETIHRSQGYPYPALHLHRPIRRNHHR</sequence>